<dbReference type="OrthoDB" id="5835829at2759"/>
<keyword evidence="2 3" id="KW-0808">Transferase</keyword>
<sequence>MEHTTHVIVIPYPAQGHVIPLMELAQQLVQNGVKVTFINTEVNHKLVTATWSEKGLMQMVSIPDGLEPWEDRSDLAKLAESIVQIMPGKLEELINKINKDDDNKATCVLADNCMGWSMHVAEKMGIRRATFWPASAATLASFLSFQKLIDDGVIDDCGVPLNDKMIHLSPSMPPIKPSNLTWACIGDLATTKIIFEVSTEAVKAATMAEWILCNSSDHLEPAAFTLFPQLSPIGPLLASNRLAEQAGHFWQEDSTCLTWLDTQAPGSVIYIAFGSFTIFDQTQFEELAIGLELTNRPFLWGWSGQVLAHPSVACFLSHCGWNSTLEGVNNGVPFVCWPYFADQFHNESYICDIWKNGLAFNKNKEGIITQGEIENKVNMLLSDGTFKEKAQTLKETVTSSIRKGGSSKENLTAFIEWIYEKEKVFSFVGLWGKSFGFYMNMATWEERFADIGLEKQTLSSLCHVSWKWFIWGPPFYICGPRNPLVYAHLARSIAGLYCSGFWKATKPDFFHYAANSMVNNTREATKSL</sequence>
<evidence type="ECO:0000256" key="1">
    <source>
        <dbReference type="ARBA" id="ARBA00009995"/>
    </source>
</evidence>
<dbReference type="PANTHER" id="PTHR11926:SF1412">
    <property type="entry name" value="UDP-GLYCOSYLTRANSFERASE 83A1-LIKE"/>
    <property type="match status" value="1"/>
</dbReference>
<dbReference type="CDD" id="cd03784">
    <property type="entry name" value="GT1_Gtf-like"/>
    <property type="match status" value="1"/>
</dbReference>
<evidence type="ECO:0000313" key="4">
    <source>
        <dbReference type="Proteomes" id="UP000245207"/>
    </source>
</evidence>
<dbReference type="Proteomes" id="UP000245207">
    <property type="component" value="Unassembled WGS sequence"/>
</dbReference>
<keyword evidence="4" id="KW-1185">Reference proteome</keyword>
<dbReference type="GO" id="GO:0080044">
    <property type="term" value="F:quercetin 7-O-glucosyltransferase activity"/>
    <property type="evidence" value="ECO:0007669"/>
    <property type="project" value="TreeGrafter"/>
</dbReference>
<dbReference type="AlphaFoldDB" id="A0A2U1NIM7"/>
<evidence type="ECO:0000256" key="2">
    <source>
        <dbReference type="ARBA" id="ARBA00022679"/>
    </source>
</evidence>
<proteinExistence type="inferred from homology"/>
<dbReference type="Pfam" id="PF00201">
    <property type="entry name" value="UDPGT"/>
    <property type="match status" value="1"/>
</dbReference>
<name>A0A2U1NIM7_ARTAN</name>
<dbReference type="GO" id="GO:0080043">
    <property type="term" value="F:quercetin 3-O-glucosyltransferase activity"/>
    <property type="evidence" value="ECO:0007669"/>
    <property type="project" value="TreeGrafter"/>
</dbReference>
<gene>
    <name evidence="3" type="ORF">CTI12_AA262010</name>
</gene>
<dbReference type="FunFam" id="3.40.50.2000:FF:000108">
    <property type="entry name" value="UDP-glycosyltransferase 83A1"/>
    <property type="match status" value="1"/>
</dbReference>
<reference evidence="3 4" key="1">
    <citation type="journal article" date="2018" name="Mol. Plant">
        <title>The genome of Artemisia annua provides insight into the evolution of Asteraceae family and artemisinin biosynthesis.</title>
        <authorList>
            <person name="Shen Q."/>
            <person name="Zhang L."/>
            <person name="Liao Z."/>
            <person name="Wang S."/>
            <person name="Yan T."/>
            <person name="Shi P."/>
            <person name="Liu M."/>
            <person name="Fu X."/>
            <person name="Pan Q."/>
            <person name="Wang Y."/>
            <person name="Lv Z."/>
            <person name="Lu X."/>
            <person name="Zhang F."/>
            <person name="Jiang W."/>
            <person name="Ma Y."/>
            <person name="Chen M."/>
            <person name="Hao X."/>
            <person name="Li L."/>
            <person name="Tang Y."/>
            <person name="Lv G."/>
            <person name="Zhou Y."/>
            <person name="Sun X."/>
            <person name="Brodelius P.E."/>
            <person name="Rose J.K.C."/>
            <person name="Tang K."/>
        </authorList>
    </citation>
    <scope>NUCLEOTIDE SEQUENCE [LARGE SCALE GENOMIC DNA]</scope>
    <source>
        <strain evidence="4">cv. Huhao1</strain>
        <tissue evidence="3">Leaf</tissue>
    </source>
</reference>
<protein>
    <submittedName>
        <fullName evidence="3">UDP-glucuronosyl/UDP-glucosyltransferase</fullName>
    </submittedName>
</protein>
<dbReference type="PANTHER" id="PTHR11926">
    <property type="entry name" value="GLUCOSYL/GLUCURONOSYL TRANSFERASES"/>
    <property type="match status" value="1"/>
</dbReference>
<comment type="caution">
    <text evidence="3">The sequence shown here is derived from an EMBL/GenBank/DDBJ whole genome shotgun (WGS) entry which is preliminary data.</text>
</comment>
<dbReference type="Gene3D" id="3.40.50.2000">
    <property type="entry name" value="Glycogen Phosphorylase B"/>
    <property type="match status" value="4"/>
</dbReference>
<comment type="similarity">
    <text evidence="1">Belongs to the UDP-glycosyltransferase family.</text>
</comment>
<dbReference type="InterPro" id="IPR002213">
    <property type="entry name" value="UDP_glucos_trans"/>
</dbReference>
<accession>A0A2U1NIM7</accession>
<dbReference type="EMBL" id="PKPP01002753">
    <property type="protein sequence ID" value="PWA73326.1"/>
    <property type="molecule type" value="Genomic_DNA"/>
</dbReference>
<dbReference type="SUPFAM" id="SSF53756">
    <property type="entry name" value="UDP-Glycosyltransferase/glycogen phosphorylase"/>
    <property type="match status" value="1"/>
</dbReference>
<evidence type="ECO:0000313" key="3">
    <source>
        <dbReference type="EMBL" id="PWA73326.1"/>
    </source>
</evidence>
<organism evidence="3 4">
    <name type="scientific">Artemisia annua</name>
    <name type="common">Sweet wormwood</name>
    <dbReference type="NCBI Taxonomy" id="35608"/>
    <lineage>
        <taxon>Eukaryota</taxon>
        <taxon>Viridiplantae</taxon>
        <taxon>Streptophyta</taxon>
        <taxon>Embryophyta</taxon>
        <taxon>Tracheophyta</taxon>
        <taxon>Spermatophyta</taxon>
        <taxon>Magnoliopsida</taxon>
        <taxon>eudicotyledons</taxon>
        <taxon>Gunneridae</taxon>
        <taxon>Pentapetalae</taxon>
        <taxon>asterids</taxon>
        <taxon>campanulids</taxon>
        <taxon>Asterales</taxon>
        <taxon>Asteraceae</taxon>
        <taxon>Asteroideae</taxon>
        <taxon>Anthemideae</taxon>
        <taxon>Artemisiinae</taxon>
        <taxon>Artemisia</taxon>
    </lineage>
</organism>